<name>A0A645FGR5_9ZZZZ</name>
<dbReference type="EMBL" id="VSSQ01060099">
    <property type="protein sequence ID" value="MPN13588.1"/>
    <property type="molecule type" value="Genomic_DNA"/>
</dbReference>
<evidence type="ECO:0000313" key="1">
    <source>
        <dbReference type="EMBL" id="MPN13588.1"/>
    </source>
</evidence>
<gene>
    <name evidence="1" type="ORF">SDC9_160910</name>
</gene>
<comment type="caution">
    <text evidence="1">The sequence shown here is derived from an EMBL/GenBank/DDBJ whole genome shotgun (WGS) entry which is preliminary data.</text>
</comment>
<reference evidence="1" key="1">
    <citation type="submission" date="2019-08" db="EMBL/GenBank/DDBJ databases">
        <authorList>
            <person name="Kucharzyk K."/>
            <person name="Murdoch R.W."/>
            <person name="Higgins S."/>
            <person name="Loffler F."/>
        </authorList>
    </citation>
    <scope>NUCLEOTIDE SEQUENCE</scope>
</reference>
<dbReference type="AlphaFoldDB" id="A0A645FGR5"/>
<protein>
    <submittedName>
        <fullName evidence="1">Uncharacterized protein</fullName>
    </submittedName>
</protein>
<accession>A0A645FGR5</accession>
<sequence length="98" mass="11177">MGKMTGKIIGTQLVVRIQPFFHQVIGPGSKYLPMFCRIIGVSFHLGNSGGQDKHIPRFLHRHISPISLSVGKRIRPHIMCRKGFRPFSTFTVIEYMIQ</sequence>
<organism evidence="1">
    <name type="scientific">bioreactor metagenome</name>
    <dbReference type="NCBI Taxonomy" id="1076179"/>
    <lineage>
        <taxon>unclassified sequences</taxon>
        <taxon>metagenomes</taxon>
        <taxon>ecological metagenomes</taxon>
    </lineage>
</organism>
<proteinExistence type="predicted"/>